<protein>
    <submittedName>
        <fullName evidence="5">O-methyltransferase-domain-containing protein</fullName>
    </submittedName>
</protein>
<evidence type="ECO:0000256" key="4">
    <source>
        <dbReference type="ARBA" id="ARBA00023453"/>
    </source>
</evidence>
<name>A0AAW0AF26_9AGAR</name>
<gene>
    <name evidence="5" type="ORF">R3P38DRAFT_3028097</name>
</gene>
<dbReference type="SUPFAM" id="SSF53335">
    <property type="entry name" value="S-adenosyl-L-methionine-dependent methyltransferases"/>
    <property type="match status" value="1"/>
</dbReference>
<dbReference type="Proteomes" id="UP001362999">
    <property type="component" value="Unassembled WGS sequence"/>
</dbReference>
<accession>A0AAW0AF26</accession>
<evidence type="ECO:0000313" key="6">
    <source>
        <dbReference type="Proteomes" id="UP001362999"/>
    </source>
</evidence>
<dbReference type="InterPro" id="IPR050362">
    <property type="entry name" value="Cation-dep_OMT"/>
</dbReference>
<evidence type="ECO:0000256" key="1">
    <source>
        <dbReference type="ARBA" id="ARBA00022603"/>
    </source>
</evidence>
<keyword evidence="6" id="KW-1185">Reference proteome</keyword>
<sequence length="229" mass="25232">MATKTHIPDELQSLFTRSDAYHNSFLIKPDPILDFVQKNTQDKGIEYDMAVSPAQGKFLQLILLSTGAKRVLEVGSLAGYSAIWMARALPDDGEVVALELEPSHAQALEENVKAAQLSSKIKVIVGPAHQSMKDLPSAKPFDLVFIDADKQNNTNYFIEGKRLVRKSGVIIVDNVGRNGRPADLDDHDAKVEGVRGLLRYIKDDAEVEATTIHTVGEKGFDGFLYAIRK</sequence>
<dbReference type="GO" id="GO:0008757">
    <property type="term" value="F:S-adenosylmethionine-dependent methyltransferase activity"/>
    <property type="evidence" value="ECO:0007669"/>
    <property type="project" value="TreeGrafter"/>
</dbReference>
<evidence type="ECO:0000256" key="2">
    <source>
        <dbReference type="ARBA" id="ARBA00022679"/>
    </source>
</evidence>
<keyword evidence="2" id="KW-0808">Transferase</keyword>
<dbReference type="InterPro" id="IPR002935">
    <property type="entry name" value="SAM_O-MeTrfase"/>
</dbReference>
<dbReference type="EMBL" id="JAWWNJ010000070">
    <property type="protein sequence ID" value="KAK7007587.1"/>
    <property type="molecule type" value="Genomic_DNA"/>
</dbReference>
<keyword evidence="3" id="KW-0949">S-adenosyl-L-methionine</keyword>
<proteinExistence type="inferred from homology"/>
<comment type="caution">
    <text evidence="5">The sequence shown here is derived from an EMBL/GenBank/DDBJ whole genome shotgun (WGS) entry which is preliminary data.</text>
</comment>
<dbReference type="AlphaFoldDB" id="A0AAW0AF26"/>
<dbReference type="Pfam" id="PF01596">
    <property type="entry name" value="Methyltransf_3"/>
    <property type="match status" value="1"/>
</dbReference>
<dbReference type="GO" id="GO:0032259">
    <property type="term" value="P:methylation"/>
    <property type="evidence" value="ECO:0007669"/>
    <property type="project" value="UniProtKB-KW"/>
</dbReference>
<dbReference type="PANTHER" id="PTHR10509">
    <property type="entry name" value="O-METHYLTRANSFERASE-RELATED"/>
    <property type="match status" value="1"/>
</dbReference>
<comment type="similarity">
    <text evidence="4">Belongs to the class I-like SAM-binding methyltransferase superfamily. Cation-dependent O-methyltransferase family.</text>
</comment>
<dbReference type="PROSITE" id="PS51682">
    <property type="entry name" value="SAM_OMT_I"/>
    <property type="match status" value="1"/>
</dbReference>
<dbReference type="PANTHER" id="PTHR10509:SF14">
    <property type="entry name" value="CAFFEOYL-COA O-METHYLTRANSFERASE 3-RELATED"/>
    <property type="match status" value="1"/>
</dbReference>
<dbReference type="CDD" id="cd02440">
    <property type="entry name" value="AdoMet_MTases"/>
    <property type="match status" value="1"/>
</dbReference>
<evidence type="ECO:0000313" key="5">
    <source>
        <dbReference type="EMBL" id="KAK7007587.1"/>
    </source>
</evidence>
<keyword evidence="1" id="KW-0489">Methyltransferase</keyword>
<dbReference type="GO" id="GO:0008171">
    <property type="term" value="F:O-methyltransferase activity"/>
    <property type="evidence" value="ECO:0007669"/>
    <property type="project" value="InterPro"/>
</dbReference>
<evidence type="ECO:0000256" key="3">
    <source>
        <dbReference type="ARBA" id="ARBA00022691"/>
    </source>
</evidence>
<dbReference type="InterPro" id="IPR029063">
    <property type="entry name" value="SAM-dependent_MTases_sf"/>
</dbReference>
<organism evidence="5 6">
    <name type="scientific">Favolaschia claudopus</name>
    <dbReference type="NCBI Taxonomy" id="2862362"/>
    <lineage>
        <taxon>Eukaryota</taxon>
        <taxon>Fungi</taxon>
        <taxon>Dikarya</taxon>
        <taxon>Basidiomycota</taxon>
        <taxon>Agaricomycotina</taxon>
        <taxon>Agaricomycetes</taxon>
        <taxon>Agaricomycetidae</taxon>
        <taxon>Agaricales</taxon>
        <taxon>Marasmiineae</taxon>
        <taxon>Mycenaceae</taxon>
        <taxon>Favolaschia</taxon>
    </lineage>
</organism>
<reference evidence="5 6" key="1">
    <citation type="journal article" date="2024" name="J Genomics">
        <title>Draft genome sequencing and assembly of Favolaschia claudopus CIRM-BRFM 2984 isolated from oak limbs.</title>
        <authorList>
            <person name="Navarro D."/>
            <person name="Drula E."/>
            <person name="Chaduli D."/>
            <person name="Cazenave R."/>
            <person name="Ahrendt S."/>
            <person name="Wang J."/>
            <person name="Lipzen A."/>
            <person name="Daum C."/>
            <person name="Barry K."/>
            <person name="Grigoriev I.V."/>
            <person name="Favel A."/>
            <person name="Rosso M.N."/>
            <person name="Martin F."/>
        </authorList>
    </citation>
    <scope>NUCLEOTIDE SEQUENCE [LARGE SCALE GENOMIC DNA]</scope>
    <source>
        <strain evidence="5 6">CIRM-BRFM 2984</strain>
    </source>
</reference>
<dbReference type="Gene3D" id="3.40.50.150">
    <property type="entry name" value="Vaccinia Virus protein VP39"/>
    <property type="match status" value="1"/>
</dbReference>